<reference evidence="2" key="2">
    <citation type="submission" date="2007-04" db="EMBL/GenBank/DDBJ databases">
        <title>Draft genome sequence of Bacteroides ovatus (ATCC 8483).</title>
        <authorList>
            <person name="Sudarsanam P."/>
            <person name="Ley R."/>
            <person name="Guruge J."/>
            <person name="Turnbaugh P.J."/>
            <person name="Mahowald M."/>
            <person name="Liep D."/>
            <person name="Gordon J."/>
        </authorList>
    </citation>
    <scope>NUCLEOTIDE SEQUENCE [LARGE SCALE GENOMIC DNA]</scope>
    <source>
        <strain evidence="2">ATCC 8483 / DSM 1896 / JCM 5824 / BCRC 10623 / CCUG 4943 / NCTC 11153</strain>
    </source>
</reference>
<organism evidence="1 2">
    <name type="scientific">Bacteroides ovatus (strain ATCC 8483 / DSM 1896 / JCM 5824 / BCRC 10623 / CCUG 4943 / NCTC 11153)</name>
    <dbReference type="NCBI Taxonomy" id="411476"/>
    <lineage>
        <taxon>Bacteria</taxon>
        <taxon>Pseudomonadati</taxon>
        <taxon>Bacteroidota</taxon>
        <taxon>Bacteroidia</taxon>
        <taxon>Bacteroidales</taxon>
        <taxon>Bacteroidaceae</taxon>
        <taxon>Bacteroides</taxon>
    </lineage>
</organism>
<dbReference type="RefSeq" id="WP_004297808.1">
    <property type="nucleotide sequence ID" value="NZ_DS264574.1"/>
</dbReference>
<reference evidence="1 2" key="1">
    <citation type="submission" date="2007-03" db="EMBL/GenBank/DDBJ databases">
        <authorList>
            <person name="Fulton L."/>
            <person name="Clifton S."/>
            <person name="Fulton B."/>
            <person name="Xu J."/>
            <person name="Minx P."/>
            <person name="Pepin K.H."/>
            <person name="Johnson M."/>
            <person name="Thiruvilangam P."/>
            <person name="Bhonagiri V."/>
            <person name="Nash W.E."/>
            <person name="Mardis E.R."/>
            <person name="Wilson R.K."/>
        </authorList>
    </citation>
    <scope>NUCLEOTIDE SEQUENCE [LARGE SCALE GENOMIC DNA]</scope>
    <source>
        <strain evidence="2">ATCC 8483 / DSM 1896 / JCM 5824 / BCRC 10623 / CCUG 4943 / NCTC 11153</strain>
    </source>
</reference>
<protein>
    <submittedName>
        <fullName evidence="1">Uncharacterized protein</fullName>
    </submittedName>
</protein>
<accession>A0AAN3DA41</accession>
<evidence type="ECO:0000313" key="2">
    <source>
        <dbReference type="Proteomes" id="UP000005475"/>
    </source>
</evidence>
<evidence type="ECO:0000313" key="1">
    <source>
        <dbReference type="EMBL" id="EDO13866.1"/>
    </source>
</evidence>
<name>A0AAN3DA41_BACO1</name>
<comment type="caution">
    <text evidence="1">The sequence shown here is derived from an EMBL/GenBank/DDBJ whole genome shotgun (WGS) entry which is preliminary data.</text>
</comment>
<dbReference type="Proteomes" id="UP000005475">
    <property type="component" value="Unassembled WGS sequence"/>
</dbReference>
<proteinExistence type="predicted"/>
<dbReference type="AlphaFoldDB" id="A0AAN3DA41"/>
<gene>
    <name evidence="1" type="ORF">BACOVA_00491</name>
</gene>
<dbReference type="GeneID" id="29451866"/>
<sequence length="538" mass="60570">MKKIFITLGLVCATFLNGWAQLNPLDLEFHRLASRRFIFSNNIPLSEFVPAEIVAFESMHPAFLPSTKGMDEAECDKNFKPVINKGQLVLSNQCGQTPVSFYVGSVNPFATYEVDINQLTLKGDKGVKADSVEVGFELARLGLQDRVQLVAHRSTQKEGVYLRIYEDGKLVRQECYTDDLPDGPFKLRAQLYGHSWGAFIEENGHTDYIGYVSVKNNFSKTIDFRRKTDAAQATFNVISNLKGCSAVGGARSYLSSGIGQADIRLISNEDLSPYMDDNRLWFTFSCRGIDIFQSAQGVLSVDPSVFDVRFEGMIMYDHGDGLLRNDYASHLFYNRQTQEWCAYACDFGGTYNRDGRSGTGLVIGTSKRDPRRGFSVMKARKVEPTHVKHHNEDPCIFYDTDVKKWRLLTSVFKNGIVSGTFESDSWNGIFTPVADPIKMNSTGTSMQRIDGKVYVFMGGLGELRCHSYPDLKLKGELNLDLQPHWPKPAQRVWASLVPLPEGYPYKYVLLTMDRPNFPGTPKPNWSYGALYFYGANPK</sequence>
<dbReference type="EMBL" id="AAXF02000033">
    <property type="protein sequence ID" value="EDO13866.1"/>
    <property type="molecule type" value="Genomic_DNA"/>
</dbReference>